<protein>
    <submittedName>
        <fullName evidence="2">Uncharacterized protein</fullName>
    </submittedName>
</protein>
<keyword evidence="1" id="KW-0175">Coiled coil</keyword>
<evidence type="ECO:0000313" key="2">
    <source>
        <dbReference type="EMBL" id="MCD9645759.1"/>
    </source>
</evidence>
<gene>
    <name evidence="2" type="ORF">HAX54_034944</name>
</gene>
<name>A0ABS8VIB4_DATST</name>
<proteinExistence type="predicted"/>
<dbReference type="EMBL" id="JACEIK010004534">
    <property type="protein sequence ID" value="MCD9645759.1"/>
    <property type="molecule type" value="Genomic_DNA"/>
</dbReference>
<evidence type="ECO:0000313" key="3">
    <source>
        <dbReference type="Proteomes" id="UP000823775"/>
    </source>
</evidence>
<comment type="caution">
    <text evidence="2">The sequence shown here is derived from an EMBL/GenBank/DDBJ whole genome shotgun (WGS) entry which is preliminary data.</text>
</comment>
<evidence type="ECO:0000256" key="1">
    <source>
        <dbReference type="SAM" id="Coils"/>
    </source>
</evidence>
<feature type="coiled-coil region" evidence="1">
    <location>
        <begin position="75"/>
        <end position="109"/>
    </location>
</feature>
<dbReference type="Proteomes" id="UP000823775">
    <property type="component" value="Unassembled WGS sequence"/>
</dbReference>
<reference evidence="2 3" key="1">
    <citation type="journal article" date="2021" name="BMC Genomics">
        <title>Datura genome reveals duplications of psychoactive alkaloid biosynthetic genes and high mutation rate following tissue culture.</title>
        <authorList>
            <person name="Rajewski A."/>
            <person name="Carter-House D."/>
            <person name="Stajich J."/>
            <person name="Litt A."/>
        </authorList>
    </citation>
    <scope>NUCLEOTIDE SEQUENCE [LARGE SCALE GENOMIC DNA]</scope>
    <source>
        <strain evidence="2">AR-01</strain>
    </source>
</reference>
<sequence>MDRKVPRMLSWAPVKQTPYEIIIDSFFHAKHRFKDFQVSVIVATDQEKQHFPVPFQFAFDSECSSSSLGVVCSLRKEMAEQQSTILNEIKKLENRFEGVDCRVSELHDRFDDEIDGHLLDSEDVGPSGSEACNKCHKIDERKKSDEDVPRWD</sequence>
<accession>A0ABS8VIB4</accession>
<organism evidence="2 3">
    <name type="scientific">Datura stramonium</name>
    <name type="common">Jimsonweed</name>
    <name type="synonym">Common thornapple</name>
    <dbReference type="NCBI Taxonomy" id="4076"/>
    <lineage>
        <taxon>Eukaryota</taxon>
        <taxon>Viridiplantae</taxon>
        <taxon>Streptophyta</taxon>
        <taxon>Embryophyta</taxon>
        <taxon>Tracheophyta</taxon>
        <taxon>Spermatophyta</taxon>
        <taxon>Magnoliopsida</taxon>
        <taxon>eudicotyledons</taxon>
        <taxon>Gunneridae</taxon>
        <taxon>Pentapetalae</taxon>
        <taxon>asterids</taxon>
        <taxon>lamiids</taxon>
        <taxon>Solanales</taxon>
        <taxon>Solanaceae</taxon>
        <taxon>Solanoideae</taxon>
        <taxon>Datureae</taxon>
        <taxon>Datura</taxon>
    </lineage>
</organism>
<keyword evidence="3" id="KW-1185">Reference proteome</keyword>